<accession>A0A1G2K7E8</accession>
<dbReference type="Proteomes" id="UP000177152">
    <property type="component" value="Unassembled WGS sequence"/>
</dbReference>
<comment type="caution">
    <text evidence="1">The sequence shown here is derived from an EMBL/GenBank/DDBJ whole genome shotgun (WGS) entry which is preliminary data.</text>
</comment>
<sequence length="74" mass="8815">MSQEAQKPEPKFERGKDKVVSGYRRHILTEVAQKNHERADLLEKKRKILEKLSPVERDMLEKIDMELNALRKEE</sequence>
<dbReference type="AlphaFoldDB" id="A0A1G2K7E8"/>
<name>A0A1G2K7E8_9BACT</name>
<proteinExistence type="predicted"/>
<dbReference type="EMBL" id="MHQC01000011">
    <property type="protein sequence ID" value="OGZ95374.1"/>
    <property type="molecule type" value="Genomic_DNA"/>
</dbReference>
<organism evidence="1 2">
    <name type="scientific">Candidatus Sungbacteria bacterium RIFCSPHIGHO2_01_FULL_47_32</name>
    <dbReference type="NCBI Taxonomy" id="1802264"/>
    <lineage>
        <taxon>Bacteria</taxon>
        <taxon>Candidatus Sungiibacteriota</taxon>
    </lineage>
</organism>
<evidence type="ECO:0000313" key="1">
    <source>
        <dbReference type="EMBL" id="OGZ95374.1"/>
    </source>
</evidence>
<gene>
    <name evidence="1" type="ORF">A2633_04295</name>
</gene>
<evidence type="ECO:0000313" key="2">
    <source>
        <dbReference type="Proteomes" id="UP000177152"/>
    </source>
</evidence>
<reference evidence="1 2" key="1">
    <citation type="journal article" date="2016" name="Nat. Commun.">
        <title>Thousands of microbial genomes shed light on interconnected biogeochemical processes in an aquifer system.</title>
        <authorList>
            <person name="Anantharaman K."/>
            <person name="Brown C.T."/>
            <person name="Hug L.A."/>
            <person name="Sharon I."/>
            <person name="Castelle C.J."/>
            <person name="Probst A.J."/>
            <person name="Thomas B.C."/>
            <person name="Singh A."/>
            <person name="Wilkins M.J."/>
            <person name="Karaoz U."/>
            <person name="Brodie E.L."/>
            <person name="Williams K.H."/>
            <person name="Hubbard S.S."/>
            <person name="Banfield J.F."/>
        </authorList>
    </citation>
    <scope>NUCLEOTIDE SEQUENCE [LARGE SCALE GENOMIC DNA]</scope>
</reference>
<protein>
    <submittedName>
        <fullName evidence="1">Uncharacterized protein</fullName>
    </submittedName>
</protein>